<evidence type="ECO:0000313" key="3">
    <source>
        <dbReference type="Proteomes" id="UP001152562"/>
    </source>
</evidence>
<comment type="caution">
    <text evidence="2">The sequence shown here is derived from an EMBL/GenBank/DDBJ whole genome shotgun (WGS) entry which is preliminary data.</text>
</comment>
<sequence>MTPVQIRRHLYIPEGGFVPMGAARRGCGSSTGDKVTHHTTASSPRPATRRPRALKKTANTVSVLQQAPGTIITRAPDEVQWACGGLGAAADPGDAETSADAARYFSAARLRAVHLRRSAGLDCTSEPSERPPRVARRQLTAAPALTLARPHRLRADTPRRP</sequence>
<accession>A0A9P0WVX2</accession>
<dbReference type="Proteomes" id="UP001152562">
    <property type="component" value="Unassembled WGS sequence"/>
</dbReference>
<feature type="compositionally biased region" description="Low complexity" evidence="1">
    <location>
        <begin position="137"/>
        <end position="148"/>
    </location>
</feature>
<reference evidence="2" key="1">
    <citation type="submission" date="2022-05" db="EMBL/GenBank/DDBJ databases">
        <authorList>
            <person name="Okamura Y."/>
        </authorList>
    </citation>
    <scope>NUCLEOTIDE SEQUENCE</scope>
</reference>
<feature type="region of interest" description="Disordered" evidence="1">
    <location>
        <begin position="120"/>
        <end position="161"/>
    </location>
</feature>
<keyword evidence="3" id="KW-1185">Reference proteome</keyword>
<evidence type="ECO:0000313" key="2">
    <source>
        <dbReference type="EMBL" id="CAH3873957.1"/>
    </source>
</evidence>
<dbReference type="AlphaFoldDB" id="A0A9P0WVX2"/>
<protein>
    <submittedName>
        <fullName evidence="2">Uncharacterized protein</fullName>
    </submittedName>
</protein>
<proteinExistence type="predicted"/>
<name>A0A9P0WVX2_PIEBR</name>
<dbReference type="EMBL" id="CALOZG010000001">
    <property type="protein sequence ID" value="CAH3873957.1"/>
    <property type="molecule type" value="Genomic_DNA"/>
</dbReference>
<gene>
    <name evidence="2" type="ORF">PIBRA_LOCUS590</name>
</gene>
<feature type="region of interest" description="Disordered" evidence="1">
    <location>
        <begin position="22"/>
        <end position="52"/>
    </location>
</feature>
<organism evidence="2 3">
    <name type="scientific">Pieris brassicae</name>
    <name type="common">White butterfly</name>
    <name type="synonym">Large white butterfly</name>
    <dbReference type="NCBI Taxonomy" id="7116"/>
    <lineage>
        <taxon>Eukaryota</taxon>
        <taxon>Metazoa</taxon>
        <taxon>Ecdysozoa</taxon>
        <taxon>Arthropoda</taxon>
        <taxon>Hexapoda</taxon>
        <taxon>Insecta</taxon>
        <taxon>Pterygota</taxon>
        <taxon>Neoptera</taxon>
        <taxon>Endopterygota</taxon>
        <taxon>Lepidoptera</taxon>
        <taxon>Glossata</taxon>
        <taxon>Ditrysia</taxon>
        <taxon>Papilionoidea</taxon>
        <taxon>Pieridae</taxon>
        <taxon>Pierinae</taxon>
        <taxon>Pieris</taxon>
    </lineage>
</organism>
<evidence type="ECO:0000256" key="1">
    <source>
        <dbReference type="SAM" id="MobiDB-lite"/>
    </source>
</evidence>